<keyword evidence="6 8" id="KW-0472">Membrane</keyword>
<keyword evidence="3 8" id="KW-0812">Transmembrane</keyword>
<dbReference type="Gene3D" id="2.40.160.50">
    <property type="entry name" value="membrane protein fhac: a member of the omp85/tpsb transporter family"/>
    <property type="match status" value="1"/>
</dbReference>
<dbReference type="InterPro" id="IPR023707">
    <property type="entry name" value="OM_assembly_BamA"/>
</dbReference>
<evidence type="ECO:0000256" key="1">
    <source>
        <dbReference type="ARBA" id="ARBA00004370"/>
    </source>
</evidence>
<sequence length="789" mass="86912">MDMDDFGKACTRAGRGREPLFRRGFRMAVAALAAFVLVVASQSVQAQTFRFDSFEVQGNQRIETATILTNLGVARGQAIDAATLNDGFQRLQASGLFETVEIVPQGNRLLVIVEEYPTISRISIEGNRRIADEDLESVIQSQPRRVYSPTLAEQDAAAITDAYVAAGRLAATVQPKIIRRSDNRVDLVFEVAEGRVSEIERISFVGNRAFSDRRLRRVLETTQAGIFRLLIGSDTFVADRIAFDSQLLRDFYLSRGYADFQLLSATPELSPSRDAYFLTFRVQEGQQFRFGQLTAVSDLPQIDVAEYQSEIRVRPGNVFSPQAIERTIERLELLATRQGLTFIRVTPQITRNDRDLTLDVDFVVERGERLFVERIDIEGNATTLDRVIRREFNTVEGDPFNPREIRAAAERIRALGYFSQAEVSAREGTAPEQVIVDVDVEEQPTGSLGFGVSYSEDSGAGASVSFSESNFLGRGQRLAFAFDTSSQSSASNLTFVEPYFLGRDLAASFSIFYRESDNDNFTFDTRSAGLSFGVSFPVGEFRRLALRYSYSDDKLSARDGTPADLSAILAADVGSNVTSEIGYTYSINTIGRGLDPTRGVRLSFGQSFAGLGGDAEFVKNTFALVGRRAIRNEEVILNGVLEGGALISNSGQNSLQANRFFNTQSIIRGFESGGIGPRDLNANNASLGGNYFVAARLEAQFPLGIFPEEYGISGAAFLDAASIWGLDDTNGGTAGLDPVDDSFFLNSAVGFGILWDTQIGPLRFNFTRAINKRDYDREQTFDLTISTRF</sequence>
<evidence type="ECO:0000256" key="4">
    <source>
        <dbReference type="ARBA" id="ARBA00022729"/>
    </source>
</evidence>
<evidence type="ECO:0000256" key="9">
    <source>
        <dbReference type="NCBIfam" id="TIGR03303"/>
    </source>
</evidence>
<protein>
    <recommendedName>
        <fullName evidence="8 9">Outer membrane protein assembly factor BamA</fullName>
    </recommendedName>
</protein>
<dbReference type="NCBIfam" id="TIGR03303">
    <property type="entry name" value="OM_YaeT"/>
    <property type="match status" value="1"/>
</dbReference>
<comment type="similarity">
    <text evidence="8">Belongs to the BamA family.</text>
</comment>
<comment type="subunit">
    <text evidence="8">Part of the Bam complex.</text>
</comment>
<dbReference type="HAMAP" id="MF_01430">
    <property type="entry name" value="OM_assembly_BamA"/>
    <property type="match status" value="1"/>
</dbReference>
<dbReference type="PROSITE" id="PS51779">
    <property type="entry name" value="POTRA"/>
    <property type="match status" value="3"/>
</dbReference>
<comment type="function">
    <text evidence="8">Part of the outer membrane protein assembly complex, which is involved in assembly and insertion of beta-barrel proteins into the outer membrane.</text>
</comment>
<gene>
    <name evidence="8 11" type="primary">bamA</name>
    <name evidence="11" type="ORF">P8627_00325</name>
</gene>
<dbReference type="InterPro" id="IPR010827">
    <property type="entry name" value="BamA/TamA_POTRA"/>
</dbReference>
<evidence type="ECO:0000256" key="2">
    <source>
        <dbReference type="ARBA" id="ARBA00022452"/>
    </source>
</evidence>
<dbReference type="PANTHER" id="PTHR12815">
    <property type="entry name" value="SORTING AND ASSEMBLY MACHINERY SAMM50 PROTEIN FAMILY MEMBER"/>
    <property type="match status" value="1"/>
</dbReference>
<evidence type="ECO:0000259" key="10">
    <source>
        <dbReference type="PROSITE" id="PS51779"/>
    </source>
</evidence>
<dbReference type="Proteomes" id="UP001243420">
    <property type="component" value="Chromosome"/>
</dbReference>
<dbReference type="Pfam" id="PF07244">
    <property type="entry name" value="POTRA"/>
    <property type="match status" value="5"/>
</dbReference>
<evidence type="ECO:0000256" key="5">
    <source>
        <dbReference type="ARBA" id="ARBA00022737"/>
    </source>
</evidence>
<keyword evidence="5 8" id="KW-0677">Repeat</keyword>
<evidence type="ECO:0000256" key="6">
    <source>
        <dbReference type="ARBA" id="ARBA00023136"/>
    </source>
</evidence>
<dbReference type="PIRSF" id="PIRSF006076">
    <property type="entry name" value="OM_assembly_OMP85"/>
    <property type="match status" value="1"/>
</dbReference>
<keyword evidence="7 8" id="KW-0998">Cell outer membrane</keyword>
<feature type="domain" description="POTRA" evidence="10">
    <location>
        <begin position="49"/>
        <end position="116"/>
    </location>
</feature>
<keyword evidence="12" id="KW-1185">Reference proteome</keyword>
<evidence type="ECO:0000256" key="3">
    <source>
        <dbReference type="ARBA" id="ARBA00022692"/>
    </source>
</evidence>
<feature type="domain" description="POTRA" evidence="10">
    <location>
        <begin position="370"/>
        <end position="443"/>
    </location>
</feature>
<organism evidence="11 12">
    <name type="scientific">Jannaschia ovalis</name>
    <dbReference type="NCBI Taxonomy" id="3038773"/>
    <lineage>
        <taxon>Bacteria</taxon>
        <taxon>Pseudomonadati</taxon>
        <taxon>Pseudomonadota</taxon>
        <taxon>Alphaproteobacteria</taxon>
        <taxon>Rhodobacterales</taxon>
        <taxon>Roseobacteraceae</taxon>
        <taxon>Jannaschia</taxon>
    </lineage>
</organism>
<dbReference type="EMBL" id="CP122537">
    <property type="protein sequence ID" value="WGH78742.1"/>
    <property type="molecule type" value="Genomic_DNA"/>
</dbReference>
<proteinExistence type="inferred from homology"/>
<dbReference type="InterPro" id="IPR000184">
    <property type="entry name" value="Bac_surfAg_D15"/>
</dbReference>
<evidence type="ECO:0000256" key="7">
    <source>
        <dbReference type="ARBA" id="ARBA00023237"/>
    </source>
</evidence>
<name>A0ABY8LBP3_9RHOB</name>
<keyword evidence="2 8" id="KW-1134">Transmembrane beta strand</keyword>
<feature type="domain" description="POTRA" evidence="10">
    <location>
        <begin position="117"/>
        <end position="194"/>
    </location>
</feature>
<evidence type="ECO:0000256" key="8">
    <source>
        <dbReference type="HAMAP-Rule" id="MF_01430"/>
    </source>
</evidence>
<dbReference type="InterPro" id="IPR034746">
    <property type="entry name" value="POTRA"/>
</dbReference>
<dbReference type="Gene3D" id="3.10.20.310">
    <property type="entry name" value="membrane protein fhac"/>
    <property type="match status" value="5"/>
</dbReference>
<dbReference type="PANTHER" id="PTHR12815:SF23">
    <property type="entry name" value="OUTER MEMBRANE PROTEIN ASSEMBLY FACTOR BAMA"/>
    <property type="match status" value="1"/>
</dbReference>
<dbReference type="Pfam" id="PF01103">
    <property type="entry name" value="Omp85"/>
    <property type="match status" value="1"/>
</dbReference>
<evidence type="ECO:0000313" key="11">
    <source>
        <dbReference type="EMBL" id="WGH78742.1"/>
    </source>
</evidence>
<reference evidence="11 12" key="1">
    <citation type="submission" date="2023-04" db="EMBL/GenBank/DDBJ databases">
        <title>Jannaschia ovalis sp. nov., a marine bacterium isolated from sea tidal flat.</title>
        <authorList>
            <person name="Kwon D.Y."/>
            <person name="Kim J.-J."/>
        </authorList>
    </citation>
    <scope>NUCLEOTIDE SEQUENCE [LARGE SCALE GENOMIC DNA]</scope>
    <source>
        <strain evidence="11 12">GRR-S6-38</strain>
    </source>
</reference>
<dbReference type="InterPro" id="IPR039910">
    <property type="entry name" value="D15-like"/>
</dbReference>
<comment type="subcellular location">
    <subcellularLocation>
        <location evidence="8">Cell outer membrane</location>
    </subcellularLocation>
    <subcellularLocation>
        <location evidence="1">Membrane</location>
    </subcellularLocation>
</comment>
<accession>A0ABY8LBP3</accession>
<keyword evidence="4 8" id="KW-0732">Signal</keyword>
<evidence type="ECO:0000313" key="12">
    <source>
        <dbReference type="Proteomes" id="UP001243420"/>
    </source>
</evidence>